<dbReference type="InterPro" id="IPR029044">
    <property type="entry name" value="Nucleotide-diphossugar_trans"/>
</dbReference>
<proteinExistence type="predicted"/>
<organism evidence="2 3">
    <name type="scientific">Lottia gigantea</name>
    <name type="common">Giant owl limpet</name>
    <dbReference type="NCBI Taxonomy" id="225164"/>
    <lineage>
        <taxon>Eukaryota</taxon>
        <taxon>Metazoa</taxon>
        <taxon>Spiralia</taxon>
        <taxon>Lophotrochozoa</taxon>
        <taxon>Mollusca</taxon>
        <taxon>Gastropoda</taxon>
        <taxon>Patellogastropoda</taxon>
        <taxon>Lottioidea</taxon>
        <taxon>Lottiidae</taxon>
        <taxon>Lottia</taxon>
    </lineage>
</organism>
<keyword evidence="3" id="KW-1185">Reference proteome</keyword>
<keyword evidence="1" id="KW-0472">Membrane</keyword>
<reference evidence="2 3" key="1">
    <citation type="journal article" date="2013" name="Nature">
        <title>Insights into bilaterian evolution from three spiralian genomes.</title>
        <authorList>
            <person name="Simakov O."/>
            <person name="Marletaz F."/>
            <person name="Cho S.J."/>
            <person name="Edsinger-Gonzales E."/>
            <person name="Havlak P."/>
            <person name="Hellsten U."/>
            <person name="Kuo D.H."/>
            <person name="Larsson T."/>
            <person name="Lv J."/>
            <person name="Arendt D."/>
            <person name="Savage R."/>
            <person name="Osoegawa K."/>
            <person name="de Jong P."/>
            <person name="Grimwood J."/>
            <person name="Chapman J.A."/>
            <person name="Shapiro H."/>
            <person name="Aerts A."/>
            <person name="Otillar R.P."/>
            <person name="Terry A.Y."/>
            <person name="Boore J.L."/>
            <person name="Grigoriev I.V."/>
            <person name="Lindberg D.R."/>
            <person name="Seaver E.C."/>
            <person name="Weisblat D.A."/>
            <person name="Putnam N.H."/>
            <person name="Rokhsar D.S."/>
        </authorList>
    </citation>
    <scope>NUCLEOTIDE SEQUENCE [LARGE SCALE GENOMIC DNA]</scope>
</reference>
<dbReference type="EMBL" id="KB202367">
    <property type="protein sequence ID" value="ESO90684.1"/>
    <property type="molecule type" value="Genomic_DNA"/>
</dbReference>
<dbReference type="SUPFAM" id="SSF53448">
    <property type="entry name" value="Nucleotide-diphospho-sugar transferases"/>
    <property type="match status" value="1"/>
</dbReference>
<evidence type="ECO:0000313" key="2">
    <source>
        <dbReference type="EMBL" id="ESO90684.1"/>
    </source>
</evidence>
<gene>
    <name evidence="2" type="ORF">LOTGIDRAFT_163922</name>
</gene>
<keyword evidence="1" id="KW-1133">Transmembrane helix</keyword>
<protein>
    <submittedName>
        <fullName evidence="2">Uncharacterized protein</fullName>
    </submittedName>
</protein>
<evidence type="ECO:0000256" key="1">
    <source>
        <dbReference type="SAM" id="Phobius"/>
    </source>
</evidence>
<dbReference type="KEGG" id="lgi:LOTGIDRAFT_163922"/>
<accession>V4BP28</accession>
<evidence type="ECO:0000313" key="3">
    <source>
        <dbReference type="Proteomes" id="UP000030746"/>
    </source>
</evidence>
<dbReference type="Proteomes" id="UP000030746">
    <property type="component" value="Unassembled WGS sequence"/>
</dbReference>
<dbReference type="PANTHER" id="PTHR46830:SF1">
    <property type="entry name" value="ALPHA-1,4-N-ACETYLGLUCOSAMINYLTRANSFERASE"/>
    <property type="match status" value="1"/>
</dbReference>
<name>V4BP28_LOTGI</name>
<dbReference type="RefSeq" id="XP_009058677.1">
    <property type="nucleotide sequence ID" value="XM_009060429.1"/>
</dbReference>
<dbReference type="Gene3D" id="3.90.550.20">
    <property type="match status" value="1"/>
</dbReference>
<dbReference type="AlphaFoldDB" id="V4BP28"/>
<dbReference type="HOGENOM" id="CLU_632063_0_0_1"/>
<dbReference type="OrthoDB" id="6150660at2759"/>
<keyword evidence="1" id="KW-0812">Transmembrane</keyword>
<dbReference type="GeneID" id="20239580"/>
<dbReference type="CTD" id="20239580"/>
<dbReference type="PANTHER" id="PTHR46830">
    <property type="entry name" value="TRANSFERASE, PUTATIVE-RELATED"/>
    <property type="match status" value="1"/>
</dbReference>
<feature type="transmembrane region" description="Helical" evidence="1">
    <location>
        <begin position="213"/>
        <end position="233"/>
    </location>
</feature>
<sequence>MKKSEPHTGPIMSIYSECRCFGSQIFEDLGLKTSTGVQPSQPFNDGSLEIQPPELLCLKHQSLEPQFLEDQSRDTQSFRGNSLEPQFLEDQFLKVQSLKNPTPDDNSLDFQIDEDHSFEDQTIGIPYSEDFGIPSSEISCVDNLGQLFQYMERPQADVDHVDFRRPEKSANKFQGLLNFYDQKYPSDTFKPQAVRPKEDKPINKMRHSFFTKFPLVVILAIGYLTIFNIFVMLHPDSYREQTSEGGIRLVVHPLFVSMSKPTQIKYPGFRPPILEDRIGPSHGGIYFDVDQIALKSFDRFRHHQMVMAHESKDNLGNAVIISKKMAPFLDVWFRNYNSYDPKRWGYHSTYLPLELSKRYPDLIHIENRTFFDLDLSRIYELYYGHVEWSESTAVHLYVRWIKKYFTLNELRTMDTSIGEIARFIMYDSTKICQG</sequence>